<dbReference type="Pfam" id="PF00149">
    <property type="entry name" value="Metallophos"/>
    <property type="match status" value="1"/>
</dbReference>
<dbReference type="PaxDb" id="4081-Solyc00g021530.1.1"/>
<reference evidence="2" key="2">
    <citation type="submission" date="2019-04" db="UniProtKB">
        <authorList>
            <consortium name="EnsemblPlants"/>
        </authorList>
    </citation>
    <scope>IDENTIFICATION</scope>
    <source>
        <strain evidence="2">cv. Heinz 1706</strain>
    </source>
</reference>
<keyword evidence="3" id="KW-1185">Reference proteome</keyword>
<protein>
    <recommendedName>
        <fullName evidence="1">Calcineurin-like phosphoesterase domain-containing protein</fullName>
    </recommendedName>
</protein>
<evidence type="ECO:0000313" key="3">
    <source>
        <dbReference type="Proteomes" id="UP000004994"/>
    </source>
</evidence>
<dbReference type="GO" id="GO:0016787">
    <property type="term" value="F:hydrolase activity"/>
    <property type="evidence" value="ECO:0007669"/>
    <property type="project" value="InterPro"/>
</dbReference>
<evidence type="ECO:0000259" key="1">
    <source>
        <dbReference type="Pfam" id="PF00149"/>
    </source>
</evidence>
<dbReference type="InterPro" id="IPR029052">
    <property type="entry name" value="Metallo-depent_PP-like"/>
</dbReference>
<evidence type="ECO:0000313" key="2">
    <source>
        <dbReference type="EnsemblPlants" id="Solyc00g021530.2.1"/>
    </source>
</evidence>
<dbReference type="AlphaFoldDB" id="A0A494G910"/>
<organism evidence="2">
    <name type="scientific">Solanum lycopersicum</name>
    <name type="common">Tomato</name>
    <name type="synonym">Lycopersicon esculentum</name>
    <dbReference type="NCBI Taxonomy" id="4081"/>
    <lineage>
        <taxon>Eukaryota</taxon>
        <taxon>Viridiplantae</taxon>
        <taxon>Streptophyta</taxon>
        <taxon>Embryophyta</taxon>
        <taxon>Tracheophyta</taxon>
        <taxon>Spermatophyta</taxon>
        <taxon>Magnoliopsida</taxon>
        <taxon>eudicotyledons</taxon>
        <taxon>Gunneridae</taxon>
        <taxon>Pentapetalae</taxon>
        <taxon>asterids</taxon>
        <taxon>lamiids</taxon>
        <taxon>Solanales</taxon>
        <taxon>Solanaceae</taxon>
        <taxon>Solanoideae</taxon>
        <taxon>Solaneae</taxon>
        <taxon>Solanum</taxon>
        <taxon>Solanum subgen. Lycopersicon</taxon>
    </lineage>
</organism>
<reference evidence="2" key="1">
    <citation type="journal article" date="2012" name="Nature">
        <title>The tomato genome sequence provides insights into fleshy fruit evolution.</title>
        <authorList>
            <consortium name="Tomato Genome Consortium"/>
        </authorList>
    </citation>
    <scope>NUCLEOTIDE SEQUENCE [LARGE SCALE GENOMIC DNA]</scope>
    <source>
        <strain evidence="2">cv. Heinz 1706</strain>
    </source>
</reference>
<feature type="domain" description="Calcineurin-like phosphoesterase" evidence="1">
    <location>
        <begin position="286"/>
        <end position="630"/>
    </location>
</feature>
<dbReference type="InterPro" id="IPR004843">
    <property type="entry name" value="Calcineurin-like_PHP"/>
</dbReference>
<dbReference type="EnsemblPlants" id="Solyc00g021530.2.1">
    <property type="protein sequence ID" value="Solyc00g021530.2.1"/>
    <property type="gene ID" value="Solyc00g021530.2"/>
</dbReference>
<accession>A0A494G910</accession>
<dbReference type="SUPFAM" id="SSF56300">
    <property type="entry name" value="Metallo-dependent phosphatases"/>
    <property type="match status" value="1"/>
</dbReference>
<dbReference type="Gramene" id="Solyc00g021530.2.1">
    <property type="protein sequence ID" value="Solyc00g021530.2.1"/>
    <property type="gene ID" value="Solyc00g021530.2"/>
</dbReference>
<dbReference type="InParanoid" id="A0A494G910"/>
<dbReference type="Proteomes" id="UP000004994">
    <property type="component" value="Unassembled WGS sequence"/>
</dbReference>
<proteinExistence type="predicted"/>
<name>A0A494G910_SOLLC</name>
<sequence length="692" mass="79702">MALQVEEGFVLCCLLCFLRYPDLRFPGLIRRRPDPIRVLPCETDRRQCYTVKISKRFLNFLGSEPSKTKEKHLLPNPEFSSVLSGIKNETNPDPGTLDKLSQYIGYKNFADFSRTFVKREEEANKTTVKISVDHDEESLTEKLSKIIINITNEQHFKIPEFIKKNGLGIMEMALLLVFVTGGVVFPNTKSNSQSTESSFTLPFIGKSHQDKKYMYWNGERYIVTDSSYISPSYKVIAANENELGHFRKITRKDTMTVENSLGKVWCSKWNNEVDFFTMDAQYEPVKIAFLSDVHFQDLYGSFSDNDFKGIINPKTGKPTILRTMDAQLHSTRIFNENYFAFLKALDDIAQKGIKIVAMPGDFSDDGQAYNLRGLHKILDKYHDQYGIEFYMTTGNHDPVGPFRQDSGKDDFLGQDGFPLGIYSKENIEPNRKIITKDIAESGYLEILDELKDFGFYPKKENVFWSTPFTEYSYQDYSYKKAWQNADYSRRMYNVSEGFPVPDLSYVVEPVKGIWLMAIDGNTYIPKNTSGSPENPENYKEASVGYNNVLTHKKHLIEWVKRTMAEAKKNDKTVIAFTHYPMVDFNDGATPELKSLLGEKKWQMERVPEEEVAKAFAETGLQIHFAGHMHINDTGIRNFNGRMLVNIQVPSLAAYIPAYKILIIHSWDKMEVRTEVLDDVPRFNELFPLYEKE</sequence>
<dbReference type="Gene3D" id="3.60.21.10">
    <property type="match status" value="2"/>
</dbReference>